<comment type="caution">
    <text evidence="2">The sequence shown here is derived from an EMBL/GenBank/DDBJ whole genome shotgun (WGS) entry which is preliminary data.</text>
</comment>
<evidence type="ECO:0000313" key="2">
    <source>
        <dbReference type="EMBL" id="MBO0352203.1"/>
    </source>
</evidence>
<protein>
    <submittedName>
        <fullName evidence="2">ATPase</fullName>
    </submittedName>
</protein>
<evidence type="ECO:0000259" key="1">
    <source>
        <dbReference type="Pfam" id="PF26355"/>
    </source>
</evidence>
<dbReference type="InterPro" id="IPR058651">
    <property type="entry name" value="HTH_VMAP-M9"/>
</dbReference>
<name>A0ABS3FYJ0_9CYAN</name>
<organism evidence="2 3">
    <name type="scientific">Phormidium pseudopriestleyi FRX01</name>
    <dbReference type="NCBI Taxonomy" id="1759528"/>
    <lineage>
        <taxon>Bacteria</taxon>
        <taxon>Bacillati</taxon>
        <taxon>Cyanobacteriota</taxon>
        <taxon>Cyanophyceae</taxon>
        <taxon>Oscillatoriophycideae</taxon>
        <taxon>Oscillatoriales</taxon>
        <taxon>Oscillatoriaceae</taxon>
        <taxon>Phormidium</taxon>
    </lineage>
</organism>
<feature type="non-terminal residue" evidence="2">
    <location>
        <position position="92"/>
    </location>
</feature>
<dbReference type="Pfam" id="PF26355">
    <property type="entry name" value="HTH_VMAP-M9"/>
    <property type="match status" value="1"/>
</dbReference>
<dbReference type="Proteomes" id="UP000664844">
    <property type="component" value="Unassembled WGS sequence"/>
</dbReference>
<accession>A0ABS3FYJ0</accession>
<reference evidence="2 3" key="1">
    <citation type="submission" date="2021-03" db="EMBL/GenBank/DDBJ databases">
        <title>Metabolic Capacity of the Antarctic Cyanobacterium Phormidium pseudopriestleyi that Sustains Oxygenic Photosynthesis in the Presence of Hydrogen Sulfide.</title>
        <authorList>
            <person name="Lumian J.E."/>
            <person name="Jungblut A.D."/>
            <person name="Dillon M.L."/>
            <person name="Hawes I."/>
            <person name="Doran P.T."/>
            <person name="Mackey T.J."/>
            <person name="Dick G.J."/>
            <person name="Grettenberger C.L."/>
            <person name="Sumner D.Y."/>
        </authorList>
    </citation>
    <scope>NUCLEOTIDE SEQUENCE [LARGE SCALE GENOMIC DNA]</scope>
    <source>
        <strain evidence="2 3">FRX01</strain>
    </source>
</reference>
<sequence length="92" mass="10500">MNLEEVLKLADALVFAKTGQHLDDLQQAIARGTLQGKKYSEIAQEKHCNESYVRDVGAKLWQTLSKELEEEVTKSNFRSTMERLQISLFSNV</sequence>
<proteinExistence type="predicted"/>
<feature type="domain" description="vWA-MoxR associated protein N-terminal HTH" evidence="1">
    <location>
        <begin position="1"/>
        <end position="84"/>
    </location>
</feature>
<gene>
    <name evidence="2" type="ORF">J0895_24595</name>
</gene>
<dbReference type="EMBL" id="JAFLQW010000656">
    <property type="protein sequence ID" value="MBO0352203.1"/>
    <property type="molecule type" value="Genomic_DNA"/>
</dbReference>
<evidence type="ECO:0000313" key="3">
    <source>
        <dbReference type="Proteomes" id="UP000664844"/>
    </source>
</evidence>
<keyword evidence="3" id="KW-1185">Reference proteome</keyword>